<feature type="compositionally biased region" description="Pro residues" evidence="2">
    <location>
        <begin position="315"/>
        <end position="326"/>
    </location>
</feature>
<gene>
    <name evidence="3" type="ORF">PR003_g12100</name>
</gene>
<comment type="caution">
    <text evidence="3">The sequence shown here is derived from an EMBL/GenBank/DDBJ whole genome shotgun (WGS) entry which is preliminary data.</text>
</comment>
<feature type="region of interest" description="Disordered" evidence="2">
    <location>
        <begin position="296"/>
        <end position="334"/>
    </location>
</feature>
<feature type="region of interest" description="Disordered" evidence="2">
    <location>
        <begin position="613"/>
        <end position="638"/>
    </location>
</feature>
<dbReference type="Proteomes" id="UP000434957">
    <property type="component" value="Unassembled WGS sequence"/>
</dbReference>
<name>A0A6A4F9C8_9STRA</name>
<dbReference type="PANTHER" id="PTHR31569:SF4">
    <property type="entry name" value="SWIM-TYPE DOMAIN-CONTAINING PROTEIN"/>
    <property type="match status" value="1"/>
</dbReference>
<dbReference type="EMBL" id="QXFT01000715">
    <property type="protein sequence ID" value="KAE9337257.1"/>
    <property type="molecule type" value="Genomic_DNA"/>
</dbReference>
<keyword evidence="4" id="KW-1185">Reference proteome</keyword>
<evidence type="ECO:0000256" key="1">
    <source>
        <dbReference type="SAM" id="Coils"/>
    </source>
</evidence>
<evidence type="ECO:0000313" key="4">
    <source>
        <dbReference type="Proteomes" id="UP000434957"/>
    </source>
</evidence>
<proteinExistence type="predicted"/>
<dbReference type="AlphaFoldDB" id="A0A6A4F9C8"/>
<dbReference type="InterPro" id="IPR052579">
    <property type="entry name" value="Zinc_finger_SWIM"/>
</dbReference>
<evidence type="ECO:0000256" key="2">
    <source>
        <dbReference type="SAM" id="MobiDB-lite"/>
    </source>
</evidence>
<evidence type="ECO:0008006" key="5">
    <source>
        <dbReference type="Google" id="ProtNLM"/>
    </source>
</evidence>
<feature type="compositionally biased region" description="Basic and acidic residues" evidence="2">
    <location>
        <begin position="478"/>
        <end position="489"/>
    </location>
</feature>
<keyword evidence="1" id="KW-0175">Coiled coil</keyword>
<sequence length="740" mass="84293">MHEKTVLKEEFPQARQLLCQWHVVTWLKKQADRLASSVKKQVKAMMGLLVYARSKMEYDEARSTMKELLGGDENHPLYKTFLGNWDNSQEEWVSYLRGNVPHLTNSTNNRIESKWGKIKDVINNTSSIDELVTTLITLHEYAEGQYIAEYHRVGSRPRGPDEDPELAALGMQISPFAARFGDKIEYTLQRQATIPWKGYSDEQLYWCDVRGERRERYRTGKVTTPAKLEDVARLLDGPYSLFHAKPMAETLMLPFVNVQGKAQIQLFSVGQSIPPVKAIPQLEQVMEAICAMELRPKGRSEPGSDRIVGNRGSLPGPPRSPNPVVPNPDRDPTRQARAHIKTVTEAGLAAWTLHVDASSLHQRGVQHSLWRTAFLPHSRYRCSAARMASPAAEMAAPAATSKWTVTEELLRKRKNPVTPPTSDDYKDWLLEQLRLECTARRLNVKKNTCKADRMQLLTAYDSNKSGVELLLQRQRNNLRREDQEEEKRTKNASGDQLSRSDFDRGGSTFWRDVAVAFAASDIEFDSLISDDAVFEDVDPSQFMVHSAAKLQRMWREVIGNFARAEACSKKSGNQSNDFWDFCDGRADVYYLDRWCAHRRAGREFCAANLYPEDEDDSQKEGMCKGNTGNRKRRKTSNTDTLASLAESAAQIVAHDQSDAETWKQQALLLHNQRMAHRLEMLTNVLNRTRDEERRLVQSGRDGCEEDENVDLMLQQTIKKRKLLTAQINDLELEIINAGEI</sequence>
<feature type="coiled-coil region" evidence="1">
    <location>
        <begin position="671"/>
        <end position="733"/>
    </location>
</feature>
<dbReference type="PANTHER" id="PTHR31569">
    <property type="entry name" value="SWIM-TYPE DOMAIN-CONTAINING PROTEIN"/>
    <property type="match status" value="1"/>
</dbReference>
<organism evidence="3 4">
    <name type="scientific">Phytophthora rubi</name>
    <dbReference type="NCBI Taxonomy" id="129364"/>
    <lineage>
        <taxon>Eukaryota</taxon>
        <taxon>Sar</taxon>
        <taxon>Stramenopiles</taxon>
        <taxon>Oomycota</taxon>
        <taxon>Peronosporomycetes</taxon>
        <taxon>Peronosporales</taxon>
        <taxon>Peronosporaceae</taxon>
        <taxon>Phytophthora</taxon>
    </lineage>
</organism>
<reference evidence="3 4" key="1">
    <citation type="submission" date="2018-08" db="EMBL/GenBank/DDBJ databases">
        <title>Genomic investigation of the strawberry pathogen Phytophthora fragariae indicates pathogenicity is determined by transcriptional variation in three key races.</title>
        <authorList>
            <person name="Adams T.M."/>
            <person name="Armitage A.D."/>
            <person name="Sobczyk M.K."/>
            <person name="Bates H.J."/>
            <person name="Dunwell J.M."/>
            <person name="Nellist C.F."/>
            <person name="Harrison R.J."/>
        </authorList>
    </citation>
    <scope>NUCLEOTIDE SEQUENCE [LARGE SCALE GENOMIC DNA]</scope>
    <source>
        <strain evidence="3 4">SCRP333</strain>
    </source>
</reference>
<evidence type="ECO:0000313" key="3">
    <source>
        <dbReference type="EMBL" id="KAE9337257.1"/>
    </source>
</evidence>
<feature type="region of interest" description="Disordered" evidence="2">
    <location>
        <begin position="474"/>
        <end position="500"/>
    </location>
</feature>
<accession>A0A6A4F9C8</accession>
<protein>
    <recommendedName>
        <fullName evidence="5">MULE transposase domain-containing protein</fullName>
    </recommendedName>
</protein>